<sequence>MKMAGANMKVFGHKTLMPKTRYAFHIGGGRGRFTEALIFCNALASMKSKVAFENIRFFLR</sequence>
<evidence type="ECO:0000313" key="2">
    <source>
        <dbReference type="Proteomes" id="UP000218677"/>
    </source>
</evidence>
<evidence type="ECO:0000313" key="1">
    <source>
        <dbReference type="EMBL" id="PCF94144.1"/>
    </source>
</evidence>
<proteinExistence type="predicted"/>
<accession>A0A2A4HJC0</accession>
<dbReference type="AlphaFoldDB" id="A0A2A4HJC0"/>
<comment type="caution">
    <text evidence="1">The sequence shown here is derived from an EMBL/GenBank/DDBJ whole genome shotgun (WGS) entry which is preliminary data.</text>
</comment>
<keyword evidence="2" id="KW-1185">Reference proteome</keyword>
<dbReference type="EMBL" id="NWUX01000023">
    <property type="protein sequence ID" value="PCF94144.1"/>
    <property type="molecule type" value="Genomic_DNA"/>
</dbReference>
<organism evidence="1 2">
    <name type="scientific">Vreelandella nigrificans</name>
    <dbReference type="NCBI Taxonomy" id="2042704"/>
    <lineage>
        <taxon>Bacteria</taxon>
        <taxon>Pseudomonadati</taxon>
        <taxon>Pseudomonadota</taxon>
        <taxon>Gammaproteobacteria</taxon>
        <taxon>Oceanospirillales</taxon>
        <taxon>Halomonadaceae</taxon>
        <taxon>Vreelandella</taxon>
    </lineage>
</organism>
<reference evidence="2" key="1">
    <citation type="submission" date="2017-09" db="EMBL/GenBank/DDBJ databases">
        <authorList>
            <person name="Cho G.-S."/>
            <person name="Oguntoyinbo F.A."/>
            <person name="Cnockaert M."/>
            <person name="Kabisch J."/>
            <person name="Neve H."/>
            <person name="Bockelmann W."/>
            <person name="Wenning M."/>
            <person name="Franz C.M."/>
            <person name="Vandamme P."/>
        </authorList>
    </citation>
    <scope>NUCLEOTIDE SEQUENCE [LARGE SCALE GENOMIC DNA]</scope>
    <source>
        <strain evidence="2">MBT G8648</strain>
    </source>
</reference>
<dbReference type="Proteomes" id="UP000218677">
    <property type="component" value="Unassembled WGS sequence"/>
</dbReference>
<protein>
    <submittedName>
        <fullName evidence="1">Uncharacterized protein</fullName>
    </submittedName>
</protein>
<gene>
    <name evidence="1" type="ORF">CPA45_18625</name>
</gene>
<name>A0A2A4HJC0_9GAMM</name>